<feature type="transmembrane region" description="Helical" evidence="10">
    <location>
        <begin position="40"/>
        <end position="58"/>
    </location>
</feature>
<keyword evidence="5" id="KW-0999">Mitochondrion inner membrane</keyword>
<evidence type="ECO:0000256" key="1">
    <source>
        <dbReference type="ARBA" id="ARBA00004434"/>
    </source>
</evidence>
<evidence type="ECO:0000313" key="12">
    <source>
        <dbReference type="Proteomes" id="UP001221898"/>
    </source>
</evidence>
<keyword evidence="9 10" id="KW-0472">Membrane</keyword>
<keyword evidence="12" id="KW-1185">Reference proteome</keyword>
<keyword evidence="7 10" id="KW-1133">Transmembrane helix</keyword>
<dbReference type="GO" id="GO:0006123">
    <property type="term" value="P:mitochondrial electron transport, cytochrome c to oxygen"/>
    <property type="evidence" value="ECO:0007669"/>
    <property type="project" value="InterPro"/>
</dbReference>
<evidence type="ECO:0000256" key="8">
    <source>
        <dbReference type="ARBA" id="ARBA00023128"/>
    </source>
</evidence>
<evidence type="ECO:0000313" key="11">
    <source>
        <dbReference type="EMBL" id="KAJ8404655.1"/>
    </source>
</evidence>
<protein>
    <submittedName>
        <fullName evidence="11">Uncharacterized protein</fullName>
    </submittedName>
</protein>
<accession>A0AAD7WPX0</accession>
<keyword evidence="4 10" id="KW-0812">Transmembrane</keyword>
<dbReference type="SUPFAM" id="SSF81431">
    <property type="entry name" value="Mitochondrial cytochrome c oxidase subunit VIIIb (aka IX)"/>
    <property type="match status" value="1"/>
</dbReference>
<evidence type="ECO:0000256" key="6">
    <source>
        <dbReference type="ARBA" id="ARBA00022946"/>
    </source>
</evidence>
<dbReference type="Gene3D" id="4.10.81.10">
    <property type="entry name" value="Cytochrome c oxidase, subunit 8"/>
    <property type="match status" value="1"/>
</dbReference>
<evidence type="ECO:0000256" key="2">
    <source>
        <dbReference type="ARBA" id="ARBA00004673"/>
    </source>
</evidence>
<keyword evidence="6" id="KW-0809">Transit peptide</keyword>
<dbReference type="InterPro" id="IPR003205">
    <property type="entry name" value="Cyt_c_oxidase_su8"/>
</dbReference>
<comment type="caution">
    <text evidence="11">The sequence shown here is derived from an EMBL/GenBank/DDBJ whole genome shotgun (WGS) entry which is preliminary data.</text>
</comment>
<dbReference type="Pfam" id="PF02285">
    <property type="entry name" value="COX8"/>
    <property type="match status" value="1"/>
</dbReference>
<evidence type="ECO:0000256" key="9">
    <source>
        <dbReference type="ARBA" id="ARBA00023136"/>
    </source>
</evidence>
<comment type="similarity">
    <text evidence="3">Belongs to the cytochrome c oxidase VIII family.</text>
</comment>
<evidence type="ECO:0000256" key="7">
    <source>
        <dbReference type="ARBA" id="ARBA00022989"/>
    </source>
</evidence>
<evidence type="ECO:0000256" key="5">
    <source>
        <dbReference type="ARBA" id="ARBA00022792"/>
    </source>
</evidence>
<name>A0AAD7WPX0_9TELE</name>
<dbReference type="GO" id="GO:0045277">
    <property type="term" value="C:respiratory chain complex IV"/>
    <property type="evidence" value="ECO:0007669"/>
    <property type="project" value="InterPro"/>
</dbReference>
<reference evidence="11" key="1">
    <citation type="journal article" date="2023" name="Science">
        <title>Genome structures resolve the early diversification of teleost fishes.</title>
        <authorList>
            <person name="Parey E."/>
            <person name="Louis A."/>
            <person name="Montfort J."/>
            <person name="Bouchez O."/>
            <person name="Roques C."/>
            <person name="Iampietro C."/>
            <person name="Lluch J."/>
            <person name="Castinel A."/>
            <person name="Donnadieu C."/>
            <person name="Desvignes T."/>
            <person name="Floi Bucao C."/>
            <person name="Jouanno E."/>
            <person name="Wen M."/>
            <person name="Mejri S."/>
            <person name="Dirks R."/>
            <person name="Jansen H."/>
            <person name="Henkel C."/>
            <person name="Chen W.J."/>
            <person name="Zahm M."/>
            <person name="Cabau C."/>
            <person name="Klopp C."/>
            <person name="Thompson A.W."/>
            <person name="Robinson-Rechavi M."/>
            <person name="Braasch I."/>
            <person name="Lecointre G."/>
            <person name="Bobe J."/>
            <person name="Postlethwait J.H."/>
            <person name="Berthelot C."/>
            <person name="Roest Crollius H."/>
            <person name="Guiguen Y."/>
        </authorList>
    </citation>
    <scope>NUCLEOTIDE SEQUENCE</scope>
    <source>
        <strain evidence="11">NC1722</strain>
    </source>
</reference>
<comment type="pathway">
    <text evidence="2">Energy metabolism; oxidative phosphorylation.</text>
</comment>
<comment type="subcellular location">
    <subcellularLocation>
        <location evidence="1">Mitochondrion inner membrane</location>
        <topology evidence="1">Single-pass membrane protein</topology>
    </subcellularLocation>
</comment>
<dbReference type="CDD" id="cd00930">
    <property type="entry name" value="Cyt_c_Oxidase_VIII"/>
    <property type="match status" value="1"/>
</dbReference>
<keyword evidence="8" id="KW-0496">Mitochondrion</keyword>
<dbReference type="EMBL" id="JAINUG010000052">
    <property type="protein sequence ID" value="KAJ8404655.1"/>
    <property type="molecule type" value="Genomic_DNA"/>
</dbReference>
<dbReference type="AlphaFoldDB" id="A0AAD7WPX0"/>
<dbReference type="InterPro" id="IPR036548">
    <property type="entry name" value="Cyt_c_oxidase_su8_sf"/>
</dbReference>
<dbReference type="PANTHER" id="PTHR16717">
    <property type="entry name" value="CYTOCHROME C OXIDASE POLYPEPTIDE VIII"/>
    <property type="match status" value="1"/>
</dbReference>
<gene>
    <name evidence="11" type="ORF">AAFF_G00335180</name>
</gene>
<evidence type="ECO:0000256" key="4">
    <source>
        <dbReference type="ARBA" id="ARBA00022692"/>
    </source>
</evidence>
<proteinExistence type="inferred from homology"/>
<organism evidence="11 12">
    <name type="scientific">Aldrovandia affinis</name>
    <dbReference type="NCBI Taxonomy" id="143900"/>
    <lineage>
        <taxon>Eukaryota</taxon>
        <taxon>Metazoa</taxon>
        <taxon>Chordata</taxon>
        <taxon>Craniata</taxon>
        <taxon>Vertebrata</taxon>
        <taxon>Euteleostomi</taxon>
        <taxon>Actinopterygii</taxon>
        <taxon>Neopterygii</taxon>
        <taxon>Teleostei</taxon>
        <taxon>Notacanthiformes</taxon>
        <taxon>Halosauridae</taxon>
        <taxon>Aldrovandia</taxon>
    </lineage>
</organism>
<sequence length="67" mass="7460">MSGFTRSFNFLNCTLKPLTTLKTNISSKPAKHILSTGEQVFVMATIFVSILAPAGWVLSHLEEYKSR</sequence>
<dbReference type="FunFam" id="4.10.81.10:FF:000001">
    <property type="entry name" value="Cytochrome c oxidase subunit 8B, mitochondrial"/>
    <property type="match status" value="1"/>
</dbReference>
<dbReference type="GO" id="GO:0005743">
    <property type="term" value="C:mitochondrial inner membrane"/>
    <property type="evidence" value="ECO:0007669"/>
    <property type="project" value="UniProtKB-SubCell"/>
</dbReference>
<evidence type="ECO:0000256" key="3">
    <source>
        <dbReference type="ARBA" id="ARBA00010117"/>
    </source>
</evidence>
<dbReference type="PANTHER" id="PTHR16717:SF6">
    <property type="entry name" value="CYTOCHROME C OXIDASE SUBUNIT 8B"/>
    <property type="match status" value="1"/>
</dbReference>
<evidence type="ECO:0000256" key="10">
    <source>
        <dbReference type="SAM" id="Phobius"/>
    </source>
</evidence>
<dbReference type="Proteomes" id="UP001221898">
    <property type="component" value="Unassembled WGS sequence"/>
</dbReference>